<gene>
    <name evidence="2" type="ORF">BZG01_12525</name>
</gene>
<sequence length="594" mass="69082">MNNIEFANKNQIKAMKLRLIILTLFISNSLFAQHAKEKQVYFKEWHFPTVVVPASINEYKIVYAPISLSKIKFESVRKMDEINLEPVDLDENRLKDGSIFSSLVLNQFSYRRHSNYWDTLLIIKVKYKDVKFKVEIKDNRQKGDSIASYKSTLSAYCEVQITAANKAGINFYEESKKHEFPITELKTYKKQKITSSDLAKELIIKRIEKNIEKYNNDLYEGVANFTKSLGKPLVESIDFYVARTPIPFYLLKDKKGYDFTEINKVTSEMMDLFSLPFSDTNKLKLDEKAKTCINFWLEKTKDYTESDKKDKKVLWALYANIISANYVLGNDEKTIEYNSKVNELDKRKSSTIFNEMVQKRADLRQLHADENGQFKRDFAAVSFSKKNKEQLKEHGEYLKYKALGYLYGRIETNEGIKHEGYLKVNTEIKSDIIKDPSFLDGKSATLLTIDSMGAVSTRLFKAKNCKYLIRSGFDGGDTGSLHKYVALKFSYDGKTKPGEGKQIQLRQYRFAQLYVESKYIKLYQYENAIVLQKPENDYGESTSSLKFQYAFKKELAKFVPDCPEVLEKIKNNEYENEFMSLYGFASDIVDYFED</sequence>
<name>A0A2N3I6W5_9BACT</name>
<organism evidence="2 3">
    <name type="scientific">Labilibaculum manganireducens</name>
    <dbReference type="NCBI Taxonomy" id="1940525"/>
    <lineage>
        <taxon>Bacteria</taxon>
        <taxon>Pseudomonadati</taxon>
        <taxon>Bacteroidota</taxon>
        <taxon>Bacteroidia</taxon>
        <taxon>Marinilabiliales</taxon>
        <taxon>Marinifilaceae</taxon>
        <taxon>Labilibaculum</taxon>
    </lineage>
</organism>
<evidence type="ECO:0008006" key="4">
    <source>
        <dbReference type="Google" id="ProtNLM"/>
    </source>
</evidence>
<accession>A0A2N3I6W5</accession>
<feature type="signal peptide" evidence="1">
    <location>
        <begin position="1"/>
        <end position="32"/>
    </location>
</feature>
<evidence type="ECO:0000256" key="1">
    <source>
        <dbReference type="SAM" id="SignalP"/>
    </source>
</evidence>
<reference evidence="2 3" key="1">
    <citation type="journal article" date="2017" name="Front. Microbiol.">
        <title>Labilibaculum manganireducens gen. nov., sp. nov. and Labilibaculum filiforme sp. nov., Novel Bacteroidetes Isolated from Subsurface Sediments of the Baltic Sea.</title>
        <authorList>
            <person name="Vandieken V."/>
            <person name="Marshall I.P."/>
            <person name="Niemann H."/>
            <person name="Engelen B."/>
            <person name="Cypionka H."/>
        </authorList>
    </citation>
    <scope>NUCLEOTIDE SEQUENCE [LARGE SCALE GENOMIC DNA]</scope>
    <source>
        <strain evidence="2 3">59.10-2M</strain>
    </source>
</reference>
<evidence type="ECO:0000313" key="2">
    <source>
        <dbReference type="EMBL" id="PKQ65983.1"/>
    </source>
</evidence>
<keyword evidence="1" id="KW-0732">Signal</keyword>
<dbReference type="AlphaFoldDB" id="A0A2N3I6W5"/>
<keyword evidence="3" id="KW-1185">Reference proteome</keyword>
<dbReference type="Proteomes" id="UP000233618">
    <property type="component" value="Unassembled WGS sequence"/>
</dbReference>
<evidence type="ECO:0000313" key="3">
    <source>
        <dbReference type="Proteomes" id="UP000233618"/>
    </source>
</evidence>
<feature type="chain" id="PRO_5014956474" description="DUF3857 domain-containing protein" evidence="1">
    <location>
        <begin position="33"/>
        <end position="594"/>
    </location>
</feature>
<protein>
    <recommendedName>
        <fullName evidence="4">DUF3857 domain-containing protein</fullName>
    </recommendedName>
</protein>
<dbReference type="EMBL" id="MVDE01000018">
    <property type="protein sequence ID" value="PKQ65983.1"/>
    <property type="molecule type" value="Genomic_DNA"/>
</dbReference>
<comment type="caution">
    <text evidence="2">The sequence shown here is derived from an EMBL/GenBank/DDBJ whole genome shotgun (WGS) entry which is preliminary data.</text>
</comment>
<proteinExistence type="predicted"/>